<dbReference type="OrthoDB" id="206201at2759"/>
<keyword evidence="4 5" id="KW-0720">Serine protease</keyword>
<dbReference type="InterPro" id="IPR023828">
    <property type="entry name" value="Peptidase_S8_Ser-AS"/>
</dbReference>
<evidence type="ECO:0000256" key="5">
    <source>
        <dbReference type="PROSITE-ProRule" id="PRU01240"/>
    </source>
</evidence>
<dbReference type="InterPro" id="IPR023827">
    <property type="entry name" value="Peptidase_S8_Asp-AS"/>
</dbReference>
<dbReference type="SUPFAM" id="SSF52743">
    <property type="entry name" value="Subtilisin-like"/>
    <property type="match status" value="1"/>
</dbReference>
<evidence type="ECO:0000256" key="4">
    <source>
        <dbReference type="ARBA" id="ARBA00022825"/>
    </source>
</evidence>
<dbReference type="PRINTS" id="PR00723">
    <property type="entry name" value="SUBTILISIN"/>
</dbReference>
<dbReference type="EMBL" id="JABEXW010000192">
    <property type="protein sequence ID" value="KAF4968625.1"/>
    <property type="molecule type" value="Genomic_DNA"/>
</dbReference>
<dbReference type="GO" id="GO:0006508">
    <property type="term" value="P:proteolysis"/>
    <property type="evidence" value="ECO:0007669"/>
    <property type="project" value="UniProtKB-KW"/>
</dbReference>
<dbReference type="PROSITE" id="PS00136">
    <property type="entry name" value="SUBTILASE_ASP"/>
    <property type="match status" value="1"/>
</dbReference>
<name>A0A8H4U2E5_9HYPO</name>
<feature type="domain" description="Peptidase S8/S53" evidence="8">
    <location>
        <begin position="644"/>
        <end position="871"/>
    </location>
</feature>
<evidence type="ECO:0000256" key="2">
    <source>
        <dbReference type="ARBA" id="ARBA00022670"/>
    </source>
</evidence>
<protein>
    <recommendedName>
        <fullName evidence="12">Peptidase S8/S53 domain-containing protein</fullName>
    </recommendedName>
</protein>
<dbReference type="Proteomes" id="UP000622797">
    <property type="component" value="Unassembled WGS sequence"/>
</dbReference>
<dbReference type="InterPro" id="IPR056002">
    <property type="entry name" value="DUF7580"/>
</dbReference>
<comment type="similarity">
    <text evidence="1 5 6">Belongs to the peptidase S8 family.</text>
</comment>
<keyword evidence="11" id="KW-1185">Reference proteome</keyword>
<dbReference type="Gene3D" id="3.40.50.200">
    <property type="entry name" value="Peptidase S8/S53 domain"/>
    <property type="match status" value="1"/>
</dbReference>
<evidence type="ECO:0000313" key="11">
    <source>
        <dbReference type="Proteomes" id="UP000622797"/>
    </source>
</evidence>
<reference evidence="10" key="1">
    <citation type="journal article" date="2020" name="BMC Genomics">
        <title>Correction to: Identification and distribution of gene clusters required for synthesis of sphingolipid metabolism inhibitors in diverse species of the filamentous fungus Fusarium.</title>
        <authorList>
            <person name="Kim H.S."/>
            <person name="Lohmar J.M."/>
            <person name="Busman M."/>
            <person name="Brown D.W."/>
            <person name="Naumann T.A."/>
            <person name="Divon H.H."/>
            <person name="Lysoe E."/>
            <person name="Uhlig S."/>
            <person name="Proctor R.H."/>
        </authorList>
    </citation>
    <scope>NUCLEOTIDE SEQUENCE</scope>
    <source>
        <strain evidence="10">NRRL 20472</strain>
    </source>
</reference>
<comment type="caution">
    <text evidence="10">The sequence shown here is derived from an EMBL/GenBank/DDBJ whole genome shotgun (WGS) entry which is preliminary data.</text>
</comment>
<dbReference type="InterPro" id="IPR036852">
    <property type="entry name" value="Peptidase_S8/S53_dom_sf"/>
</dbReference>
<gene>
    <name evidence="10" type="ORF">FSARC_4000</name>
</gene>
<dbReference type="InterPro" id="IPR050131">
    <property type="entry name" value="Peptidase_S8_subtilisin-like"/>
</dbReference>
<dbReference type="Pfam" id="PF00082">
    <property type="entry name" value="Peptidase_S8"/>
    <property type="match status" value="1"/>
</dbReference>
<dbReference type="AlphaFoldDB" id="A0A8H4U2E5"/>
<feature type="active site" description="Charge relay system" evidence="5">
    <location>
        <position position="652"/>
    </location>
</feature>
<dbReference type="PROSITE" id="PS51892">
    <property type="entry name" value="SUBTILASE"/>
    <property type="match status" value="1"/>
</dbReference>
<evidence type="ECO:0008006" key="12">
    <source>
        <dbReference type="Google" id="ProtNLM"/>
    </source>
</evidence>
<feature type="domain" description="DUF7580" evidence="9">
    <location>
        <begin position="177"/>
        <end position="521"/>
    </location>
</feature>
<keyword evidence="2 5" id="KW-0645">Protease</keyword>
<dbReference type="CDD" id="cd00306">
    <property type="entry name" value="Peptidases_S8_S53"/>
    <property type="match status" value="1"/>
</dbReference>
<keyword evidence="3 5" id="KW-0378">Hydrolase</keyword>
<dbReference type="Pfam" id="PF24476">
    <property type="entry name" value="DUF7580"/>
    <property type="match status" value="1"/>
</dbReference>
<evidence type="ECO:0000256" key="7">
    <source>
        <dbReference type="SAM" id="MobiDB-lite"/>
    </source>
</evidence>
<dbReference type="InterPro" id="IPR000209">
    <property type="entry name" value="Peptidase_S8/S53_dom"/>
</dbReference>
<dbReference type="PROSITE" id="PS00138">
    <property type="entry name" value="SUBTILASE_SER"/>
    <property type="match status" value="1"/>
</dbReference>
<evidence type="ECO:0000256" key="3">
    <source>
        <dbReference type="ARBA" id="ARBA00022801"/>
    </source>
</evidence>
<dbReference type="InterPro" id="IPR015500">
    <property type="entry name" value="Peptidase_S8_subtilisin-rel"/>
</dbReference>
<dbReference type="PANTHER" id="PTHR43806:SF11">
    <property type="entry name" value="CEREVISIN-RELATED"/>
    <property type="match status" value="1"/>
</dbReference>
<organism evidence="10 11">
    <name type="scientific">Fusarium sarcochroum</name>
    <dbReference type="NCBI Taxonomy" id="1208366"/>
    <lineage>
        <taxon>Eukaryota</taxon>
        <taxon>Fungi</taxon>
        <taxon>Dikarya</taxon>
        <taxon>Ascomycota</taxon>
        <taxon>Pezizomycotina</taxon>
        <taxon>Sordariomycetes</taxon>
        <taxon>Hypocreomycetidae</taxon>
        <taxon>Hypocreales</taxon>
        <taxon>Nectriaceae</taxon>
        <taxon>Fusarium</taxon>
        <taxon>Fusarium lateritium species complex</taxon>
    </lineage>
</organism>
<dbReference type="GO" id="GO:0004252">
    <property type="term" value="F:serine-type endopeptidase activity"/>
    <property type="evidence" value="ECO:0007669"/>
    <property type="project" value="UniProtKB-UniRule"/>
</dbReference>
<dbReference type="PANTHER" id="PTHR43806">
    <property type="entry name" value="PEPTIDASE S8"/>
    <property type="match status" value="1"/>
</dbReference>
<evidence type="ECO:0000259" key="9">
    <source>
        <dbReference type="Pfam" id="PF24476"/>
    </source>
</evidence>
<proteinExistence type="inferred from homology"/>
<feature type="compositionally biased region" description="Basic and acidic residues" evidence="7">
    <location>
        <begin position="574"/>
        <end position="588"/>
    </location>
</feature>
<feature type="region of interest" description="Disordered" evidence="7">
    <location>
        <begin position="550"/>
        <end position="597"/>
    </location>
</feature>
<feature type="active site" description="Charge relay system" evidence="5">
    <location>
        <position position="689"/>
    </location>
</feature>
<evidence type="ECO:0000256" key="1">
    <source>
        <dbReference type="ARBA" id="ARBA00011073"/>
    </source>
</evidence>
<reference evidence="10" key="2">
    <citation type="submission" date="2020-05" db="EMBL/GenBank/DDBJ databases">
        <authorList>
            <person name="Kim H.-S."/>
            <person name="Proctor R.H."/>
            <person name="Brown D.W."/>
        </authorList>
    </citation>
    <scope>NUCLEOTIDE SEQUENCE</scope>
    <source>
        <strain evidence="10">NRRL 20472</strain>
    </source>
</reference>
<evidence type="ECO:0000259" key="8">
    <source>
        <dbReference type="Pfam" id="PF00082"/>
    </source>
</evidence>
<evidence type="ECO:0000256" key="6">
    <source>
        <dbReference type="RuleBase" id="RU003355"/>
    </source>
</evidence>
<evidence type="ECO:0000313" key="10">
    <source>
        <dbReference type="EMBL" id="KAF4968625.1"/>
    </source>
</evidence>
<sequence>MSSPDPQLVRKWAQSLPQVLQTFREICDTLNPHESSLELKNFYLHMSAWITIIFSNSDEFASHLAETPVSQQLLHSLGRVLAKDPNVPVTNDDHSALLSLDIILEAWCGSLENKLRYAQDCLDFGSKKRRDELINCLEEAKNVCQSSSKAYRVDVSAEQDLYKKTRRIPPLDIWPLAQSVYSALDSSNTGPCDICKISHGYGARLCIETYRAQRDVQGCDFDMFLGLDQLWREARIRPVKKSVVKFTIDDGKDDHKKATSSSRSAKGKTARVKSLCQQIKEAQKRWMLRLNFEVKGNELWKIQSERSKFGINASDDVVSLSHFITKQPQVLNGKTKRILAVLLGYAVLHLYGTEWLQPTLCSDDILFFKTSGAVPLKPYLQVRIKSKAATHCPINSDDEIDEEEEDEIDPDDELVFHPYPCLVSLALLLIELHQAVPIETIAEGNNLTLSDDMTNEDRFFMAGQIFLSCQDDFEDQTRMAIDACLDPAIGRDHGENEPDKDTLRTTIYQNIVRRLEDELEQGHSYISIEGLDSLAQTLDFARFGRPIKPEQHQNSMLSPAGHEPRASTSKRNRHGDTGDGRGRLDQPRPSRSFETVSDHSRLSFFDGQGASEDITVAKKKAYAEWKSGVIGVYDRYAPDVTEDSRVKIVVLDTGVDKNHLDFDAYEDRIKASVSYVGNNRKSVRDTSGHGTHVTSLLCEYAPDADIYIVKIAEYDPVSSSIIAQAIDDAVKNWQPDIITMSFGWPARDKGYESLEKAIKNAHSNDVLLFAAASNDGANANRAWPARHSGVICVHSTTADGNPSPFNPVAIRGDNFAVVGEAVQGAWPQHLCDTQVNQSCLAHKSGTSFATPIAAGIAAFLLQYARSKLGKTQAARLRRFEGMATVLRRISVEKQGYNYIAPRLHPDNFFGKSEEFIQTNLHEALS</sequence>
<accession>A0A8H4U2E5</accession>
<feature type="active site" description="Charge relay system" evidence="5">
    <location>
        <position position="847"/>
    </location>
</feature>